<evidence type="ECO:0000313" key="2">
    <source>
        <dbReference type="Proteomes" id="UP000675882"/>
    </source>
</evidence>
<organism evidence="1 2">
    <name type="scientific">Candidatus Nitrotoga fabula</name>
    <dbReference type="NCBI Taxonomy" id="2182327"/>
    <lineage>
        <taxon>Bacteria</taxon>
        <taxon>Pseudomonadati</taxon>
        <taxon>Pseudomonadota</taxon>
        <taxon>Betaproteobacteria</taxon>
        <taxon>Nitrosomonadales</taxon>
        <taxon>Gallionellaceae</taxon>
        <taxon>Candidatus Nitrotoga</taxon>
    </lineage>
</organism>
<name>A0A916BGF7_9PROT</name>
<proteinExistence type="predicted"/>
<dbReference type="AlphaFoldDB" id="A0A916BGF7"/>
<protein>
    <submittedName>
        <fullName evidence="1">Uncharacterized protein</fullName>
    </submittedName>
</protein>
<dbReference type="Proteomes" id="UP000675882">
    <property type="component" value="Unassembled WGS sequence"/>
</dbReference>
<evidence type="ECO:0000313" key="1">
    <source>
        <dbReference type="EMBL" id="CAE6717488.1"/>
    </source>
</evidence>
<gene>
    <name evidence="1" type="ORF">NTGZN8_280050</name>
</gene>
<comment type="caution">
    <text evidence="1">The sequence shown here is derived from an EMBL/GenBank/DDBJ whole genome shotgun (WGS) entry which is preliminary data.</text>
</comment>
<keyword evidence="2" id="KW-1185">Reference proteome</keyword>
<reference evidence="1" key="1">
    <citation type="submission" date="2021-02" db="EMBL/GenBank/DDBJ databases">
        <authorList>
            <person name="Han P."/>
        </authorList>
    </citation>
    <scope>NUCLEOTIDE SEQUENCE</scope>
    <source>
        <strain evidence="1">Candidatus Nitrotoga sp. ZN8</strain>
    </source>
</reference>
<sequence length="61" mass="6737">MSSPQPGVIVDSSQEDFTISLLFPDGCELLAFRYIVVYITYADADWKKSVSAGCMRVGARM</sequence>
<accession>A0A916BGF7</accession>
<dbReference type="EMBL" id="CAJNBL010000021">
    <property type="protein sequence ID" value="CAE6717488.1"/>
    <property type="molecule type" value="Genomic_DNA"/>
</dbReference>